<organism evidence="3 4">
    <name type="scientific">Eubacterium barkeri</name>
    <name type="common">Clostridium barkeri</name>
    <dbReference type="NCBI Taxonomy" id="1528"/>
    <lineage>
        <taxon>Bacteria</taxon>
        <taxon>Bacillati</taxon>
        <taxon>Bacillota</taxon>
        <taxon>Clostridia</taxon>
        <taxon>Eubacteriales</taxon>
        <taxon>Eubacteriaceae</taxon>
        <taxon>Eubacterium</taxon>
    </lineage>
</organism>
<dbReference type="GO" id="GO:0046914">
    <property type="term" value="F:transition metal ion binding"/>
    <property type="evidence" value="ECO:0007669"/>
    <property type="project" value="InterPro"/>
</dbReference>
<dbReference type="PANTHER" id="PTHR43151:SF1">
    <property type="entry name" value="SSR2333 PROTEIN"/>
    <property type="match status" value="1"/>
</dbReference>
<gene>
    <name evidence="3" type="ORF">SAMN04488579_11061</name>
</gene>
<dbReference type="EMBL" id="FNOU01000010">
    <property type="protein sequence ID" value="SDX90153.1"/>
    <property type="molecule type" value="Genomic_DNA"/>
</dbReference>
<accession>A0A1H3FGB5</accession>
<evidence type="ECO:0000313" key="4">
    <source>
        <dbReference type="Proteomes" id="UP000199652"/>
    </source>
</evidence>
<proteinExistence type="predicted"/>
<dbReference type="Gene3D" id="2.30.30.90">
    <property type="match status" value="1"/>
</dbReference>
<dbReference type="AlphaFoldDB" id="A0A1H3FGB5"/>
<sequence>MMPLSFIKTGESGEIKRIGGSDDVKKFLNNLGFIPGSTITVVNRMNGNVIVSVRDARVAISHEMAKKIMV</sequence>
<dbReference type="OrthoDB" id="5984at2"/>
<dbReference type="Proteomes" id="UP000199652">
    <property type="component" value="Unassembled WGS sequence"/>
</dbReference>
<dbReference type="SUPFAM" id="SSF50037">
    <property type="entry name" value="C-terminal domain of transcriptional repressors"/>
    <property type="match status" value="1"/>
</dbReference>
<evidence type="ECO:0000256" key="1">
    <source>
        <dbReference type="ARBA" id="ARBA00023004"/>
    </source>
</evidence>
<feature type="domain" description="Ferrous iron transporter FeoA-like" evidence="2">
    <location>
        <begin position="2"/>
        <end position="70"/>
    </location>
</feature>
<evidence type="ECO:0000313" key="3">
    <source>
        <dbReference type="EMBL" id="SDX90153.1"/>
    </source>
</evidence>
<dbReference type="InterPro" id="IPR008988">
    <property type="entry name" value="Transcriptional_repressor_C"/>
</dbReference>
<dbReference type="Pfam" id="PF04023">
    <property type="entry name" value="FeoA"/>
    <property type="match status" value="1"/>
</dbReference>
<dbReference type="InterPro" id="IPR007167">
    <property type="entry name" value="Fe-transptr_FeoA-like"/>
</dbReference>
<evidence type="ECO:0000259" key="2">
    <source>
        <dbReference type="SMART" id="SM00899"/>
    </source>
</evidence>
<protein>
    <submittedName>
        <fullName evidence="3">Ferrous iron transport protein A</fullName>
    </submittedName>
</protein>
<dbReference type="STRING" id="1528.SAMN04488579_11061"/>
<keyword evidence="1" id="KW-0408">Iron</keyword>
<keyword evidence="4" id="KW-1185">Reference proteome</keyword>
<reference evidence="4" key="1">
    <citation type="submission" date="2016-10" db="EMBL/GenBank/DDBJ databases">
        <authorList>
            <person name="Varghese N."/>
            <person name="Submissions S."/>
        </authorList>
    </citation>
    <scope>NUCLEOTIDE SEQUENCE [LARGE SCALE GENOMIC DNA]</scope>
    <source>
        <strain evidence="4">VPI 5359</strain>
    </source>
</reference>
<dbReference type="InterPro" id="IPR038157">
    <property type="entry name" value="FeoA_core_dom"/>
</dbReference>
<dbReference type="PANTHER" id="PTHR43151">
    <property type="entry name" value="FEOA FAMILY PROTEIN"/>
    <property type="match status" value="1"/>
</dbReference>
<dbReference type="SMART" id="SM00899">
    <property type="entry name" value="FeoA"/>
    <property type="match status" value="1"/>
</dbReference>
<dbReference type="InterPro" id="IPR053184">
    <property type="entry name" value="FeoA-like"/>
</dbReference>
<name>A0A1H3FGB5_EUBBA</name>
<dbReference type="RefSeq" id="WP_090245122.1">
    <property type="nucleotide sequence ID" value="NZ_FNOU01000010.1"/>
</dbReference>